<dbReference type="GO" id="GO:0009245">
    <property type="term" value="P:lipid A biosynthetic process"/>
    <property type="evidence" value="ECO:0007669"/>
    <property type="project" value="TreeGrafter"/>
</dbReference>
<protein>
    <recommendedName>
        <fullName evidence="5 12">3-deoxy-D-manno-octulosonic acid transferase</fullName>
        <shortName evidence="12">Kdo transferase</shortName>
        <ecNumber evidence="4 12">2.4.99.12</ecNumber>
    </recommendedName>
    <alternativeName>
        <fullName evidence="8 12">Lipid IV(A) 3-deoxy-D-manno-octulosonic acid transferase</fullName>
    </alternativeName>
</protein>
<sequence length="417" mass="46761">MLRLIYTFVYYLCAPLLCFRWVYKSFKPPQYREPMRERFGFVRKQMAPSIWFHAVSMGESNAAKAIIENLLKDDPSLNIVVTTTTPTGARQIIDGLGERVTHHYSPCDLPGTIKRFTRRIRPKVLIIMETELWPNWLNQMDKAGVPVILANARMSENSAKKYLKVGSLSREMMGAFYLVLAVGEDDRARFVRLGVSPEKTLVTGNIKFDQTFEENGRPSYYPLWQENSAPVWLAASTHRGEDEIILQAHEKVLKQIPDAKLVIVPRHPERFNEVAKLIESHKLSYARRSEENTWQVSVQILLGDTMGELMMAYKLADVAFVGGSLVSIGGHNMIEPASLGKPIISGSHVHNFKEIFGQLKLKGAALTADNADSISSVVVRLLGNPEERIGMGLSAKAVVEQSHGALDKTVEALKPFL</sequence>
<name>A0A1B3B906_9GAMM</name>
<evidence type="ECO:0000256" key="1">
    <source>
        <dbReference type="ARBA" id="ARBA00004388"/>
    </source>
</evidence>
<dbReference type="NCBIfam" id="NF004388">
    <property type="entry name" value="PRK05749.1-4"/>
    <property type="match status" value="1"/>
</dbReference>
<dbReference type="InterPro" id="IPR038107">
    <property type="entry name" value="Glycos_transf_N_sf"/>
</dbReference>
<comment type="function">
    <text evidence="12">Involved in lipopolysaccharide (LPS) biosynthesis. Catalyzes the transfer of 3-deoxy-D-manno-octulosonate (Kdo) residue(s) from CMP-Kdo to lipid IV(A), the tetraacyldisaccharide-1,4'-bisphosphate precursor of lipid A.</text>
</comment>
<keyword evidence="12" id="KW-0472">Membrane</keyword>
<dbReference type="UniPathway" id="UPA00958"/>
<evidence type="ECO:0000256" key="3">
    <source>
        <dbReference type="ARBA" id="ARBA00006380"/>
    </source>
</evidence>
<dbReference type="Proteomes" id="UP000094147">
    <property type="component" value="Chromosome"/>
</dbReference>
<comment type="similarity">
    <text evidence="3">Belongs to the glycosyltransferase group 1 family. Glycosyltransferase 30 subfamily.</text>
</comment>
<evidence type="ECO:0000256" key="8">
    <source>
        <dbReference type="ARBA" id="ARBA00031445"/>
    </source>
</evidence>
<keyword evidence="7" id="KW-0812">Transmembrane</keyword>
<evidence type="ECO:0000256" key="6">
    <source>
        <dbReference type="ARBA" id="ARBA00022679"/>
    </source>
</evidence>
<dbReference type="GO" id="GO:0005886">
    <property type="term" value="C:plasma membrane"/>
    <property type="evidence" value="ECO:0007669"/>
    <property type="project" value="UniProtKB-SubCell"/>
</dbReference>
<dbReference type="InterPro" id="IPR007507">
    <property type="entry name" value="Glycos_transf_N"/>
</dbReference>
<dbReference type="PANTHER" id="PTHR42755:SF1">
    <property type="entry name" value="3-DEOXY-D-MANNO-OCTULOSONIC ACID TRANSFERASE, MITOCHONDRIAL-RELATED"/>
    <property type="match status" value="1"/>
</dbReference>
<keyword evidence="15" id="KW-1185">Reference proteome</keyword>
<dbReference type="EMBL" id="CP012418">
    <property type="protein sequence ID" value="AOE49273.1"/>
    <property type="molecule type" value="Genomic_DNA"/>
</dbReference>
<keyword evidence="12" id="KW-1003">Cell membrane</keyword>
<evidence type="ECO:0000256" key="12">
    <source>
        <dbReference type="RuleBase" id="RU365103"/>
    </source>
</evidence>
<evidence type="ECO:0000259" key="13">
    <source>
        <dbReference type="Pfam" id="PF04413"/>
    </source>
</evidence>
<dbReference type="GO" id="GO:0009244">
    <property type="term" value="P:lipopolysaccharide core region biosynthetic process"/>
    <property type="evidence" value="ECO:0007669"/>
    <property type="project" value="UniProtKB-UniRule"/>
</dbReference>
<dbReference type="EC" id="2.4.99.12" evidence="4 12"/>
<keyword evidence="7" id="KW-0735">Signal-anchor</keyword>
<evidence type="ECO:0000256" key="11">
    <source>
        <dbReference type="PIRSR" id="PIRSR639901-2"/>
    </source>
</evidence>
<comment type="subcellular location">
    <subcellularLocation>
        <location evidence="1">Cell inner membrane</location>
        <topology evidence="1">Single-pass membrane protein</topology>
        <orientation evidence="1">Cytoplasmic side</orientation>
    </subcellularLocation>
    <subcellularLocation>
        <location evidence="12">Cell membrane</location>
    </subcellularLocation>
</comment>
<dbReference type="KEGG" id="ksd:KS2013_549"/>
<evidence type="ECO:0000313" key="15">
    <source>
        <dbReference type="Proteomes" id="UP000094147"/>
    </source>
</evidence>
<evidence type="ECO:0000256" key="5">
    <source>
        <dbReference type="ARBA" id="ARBA00019077"/>
    </source>
</evidence>
<dbReference type="AlphaFoldDB" id="A0A1B3B906"/>
<evidence type="ECO:0000256" key="10">
    <source>
        <dbReference type="PIRSR" id="PIRSR639901-1"/>
    </source>
</evidence>
<reference evidence="15" key="1">
    <citation type="submission" date="2015-08" db="EMBL/GenBank/DDBJ databases">
        <authorList>
            <person name="Kim K.M."/>
        </authorList>
    </citation>
    <scope>NUCLEOTIDE SEQUENCE [LARGE SCALE GENOMIC DNA]</scope>
    <source>
        <strain evidence="15">KCTC 23892</strain>
    </source>
</reference>
<comment type="catalytic activity">
    <reaction evidence="9 12">
        <text>lipid IVA (E. coli) + CMP-3-deoxy-beta-D-manno-octulosonate = alpha-Kdo-(2-&gt;6)-lipid IVA (E. coli) + CMP + H(+)</text>
        <dbReference type="Rhea" id="RHEA:28066"/>
        <dbReference type="ChEBI" id="CHEBI:15378"/>
        <dbReference type="ChEBI" id="CHEBI:58603"/>
        <dbReference type="ChEBI" id="CHEBI:60364"/>
        <dbReference type="ChEBI" id="CHEBI:60377"/>
        <dbReference type="ChEBI" id="CHEBI:85987"/>
        <dbReference type="EC" id="2.4.99.12"/>
    </reaction>
</comment>
<gene>
    <name evidence="14" type="ORF">KS2013_549</name>
</gene>
<feature type="site" description="Transition state stabilizer" evidence="11">
    <location>
        <position position="129"/>
    </location>
</feature>
<proteinExistence type="inferred from homology"/>
<feature type="domain" description="3-deoxy-D-manno-octulosonic-acid transferase N-terminal" evidence="13">
    <location>
        <begin position="35"/>
        <end position="210"/>
    </location>
</feature>
<dbReference type="STRING" id="1144748.KS2013_549"/>
<evidence type="ECO:0000256" key="7">
    <source>
        <dbReference type="ARBA" id="ARBA00022968"/>
    </source>
</evidence>
<accession>A0A1B3B906</accession>
<evidence type="ECO:0000256" key="2">
    <source>
        <dbReference type="ARBA" id="ARBA00004713"/>
    </source>
</evidence>
<comment type="pathway">
    <text evidence="2 12">Bacterial outer membrane biogenesis; LPS core biosynthesis.</text>
</comment>
<dbReference type="PANTHER" id="PTHR42755">
    <property type="entry name" value="3-DEOXY-MANNO-OCTULOSONATE CYTIDYLYLTRANSFERASE"/>
    <property type="match status" value="1"/>
</dbReference>
<dbReference type="Gene3D" id="3.40.50.11720">
    <property type="entry name" value="3-Deoxy-D-manno-octulosonic-acid transferase, N-terminal domain"/>
    <property type="match status" value="1"/>
</dbReference>
<dbReference type="FunFam" id="3.40.50.2000:FF:000032">
    <property type="entry name" value="3-deoxy-D-manno-octulosonic acid transferase"/>
    <property type="match status" value="1"/>
</dbReference>
<feature type="active site" description="Proton acceptor" evidence="10">
    <location>
        <position position="59"/>
    </location>
</feature>
<evidence type="ECO:0000256" key="9">
    <source>
        <dbReference type="ARBA" id="ARBA00049183"/>
    </source>
</evidence>
<dbReference type="InterPro" id="IPR039901">
    <property type="entry name" value="Kdotransferase"/>
</dbReference>
<evidence type="ECO:0000256" key="4">
    <source>
        <dbReference type="ARBA" id="ARBA00012621"/>
    </source>
</evidence>
<keyword evidence="6 12" id="KW-0808">Transferase</keyword>
<keyword evidence="12" id="KW-0448">Lipopolysaccharide biosynthesis</keyword>
<evidence type="ECO:0000313" key="14">
    <source>
        <dbReference type="EMBL" id="AOE49273.1"/>
    </source>
</evidence>
<dbReference type="Gene3D" id="3.40.50.2000">
    <property type="entry name" value="Glycogen Phosphorylase B"/>
    <property type="match status" value="1"/>
</dbReference>
<organism evidence="14 15">
    <name type="scientific">Kangiella sediminilitoris</name>
    <dbReference type="NCBI Taxonomy" id="1144748"/>
    <lineage>
        <taxon>Bacteria</taxon>
        <taxon>Pseudomonadati</taxon>
        <taxon>Pseudomonadota</taxon>
        <taxon>Gammaproteobacteria</taxon>
        <taxon>Kangiellales</taxon>
        <taxon>Kangiellaceae</taxon>
        <taxon>Kangiella</taxon>
    </lineage>
</organism>
<feature type="site" description="Transition state stabilizer" evidence="11">
    <location>
        <position position="207"/>
    </location>
</feature>
<dbReference type="Pfam" id="PF04413">
    <property type="entry name" value="Glycos_transf_N"/>
    <property type="match status" value="1"/>
</dbReference>
<dbReference type="FunFam" id="3.40.50.11720:FF:000001">
    <property type="entry name" value="3-deoxy-D-manno-octulosonic acid transferase"/>
    <property type="match status" value="1"/>
</dbReference>
<dbReference type="SUPFAM" id="SSF53756">
    <property type="entry name" value="UDP-Glycosyltransferase/glycogen phosphorylase"/>
    <property type="match status" value="1"/>
</dbReference>
<dbReference type="GO" id="GO:0043842">
    <property type="term" value="F:Kdo transferase activity"/>
    <property type="evidence" value="ECO:0007669"/>
    <property type="project" value="UniProtKB-EC"/>
</dbReference>
<dbReference type="RefSeq" id="WP_068989387.1">
    <property type="nucleotide sequence ID" value="NZ_CP012418.1"/>
</dbReference>